<feature type="region of interest" description="Disordered" evidence="1">
    <location>
        <begin position="1"/>
        <end position="62"/>
    </location>
</feature>
<feature type="compositionally biased region" description="Polar residues" evidence="1">
    <location>
        <begin position="47"/>
        <end position="56"/>
    </location>
</feature>
<name>A0A9J6B3W5_SOLCO</name>
<feature type="compositionally biased region" description="Acidic residues" evidence="1">
    <location>
        <begin position="25"/>
        <end position="46"/>
    </location>
</feature>
<dbReference type="Proteomes" id="UP000824120">
    <property type="component" value="Chromosome 1"/>
</dbReference>
<evidence type="ECO:0000256" key="1">
    <source>
        <dbReference type="SAM" id="MobiDB-lite"/>
    </source>
</evidence>
<dbReference type="EMBL" id="JACXVP010000001">
    <property type="protein sequence ID" value="KAG5631430.1"/>
    <property type="molecule type" value="Genomic_DNA"/>
</dbReference>
<gene>
    <name evidence="2" type="ORF">H5410_003147</name>
</gene>
<evidence type="ECO:0000313" key="2">
    <source>
        <dbReference type="EMBL" id="KAG5631430.1"/>
    </source>
</evidence>
<protein>
    <submittedName>
        <fullName evidence="2">Uncharacterized protein</fullName>
    </submittedName>
</protein>
<keyword evidence="3" id="KW-1185">Reference proteome</keyword>
<dbReference type="AlphaFoldDB" id="A0A9J6B3W5"/>
<reference evidence="2 3" key="1">
    <citation type="submission" date="2020-09" db="EMBL/GenBank/DDBJ databases">
        <title>De no assembly of potato wild relative species, Solanum commersonii.</title>
        <authorList>
            <person name="Cho K."/>
        </authorList>
    </citation>
    <scope>NUCLEOTIDE SEQUENCE [LARGE SCALE GENOMIC DNA]</scope>
    <source>
        <strain evidence="2">LZ3.2</strain>
        <tissue evidence="2">Leaf</tissue>
    </source>
</reference>
<comment type="caution">
    <text evidence="2">The sequence shown here is derived from an EMBL/GenBank/DDBJ whole genome shotgun (WGS) entry which is preliminary data.</text>
</comment>
<organism evidence="2 3">
    <name type="scientific">Solanum commersonii</name>
    <name type="common">Commerson's wild potato</name>
    <name type="synonym">Commerson's nightshade</name>
    <dbReference type="NCBI Taxonomy" id="4109"/>
    <lineage>
        <taxon>Eukaryota</taxon>
        <taxon>Viridiplantae</taxon>
        <taxon>Streptophyta</taxon>
        <taxon>Embryophyta</taxon>
        <taxon>Tracheophyta</taxon>
        <taxon>Spermatophyta</taxon>
        <taxon>Magnoliopsida</taxon>
        <taxon>eudicotyledons</taxon>
        <taxon>Gunneridae</taxon>
        <taxon>Pentapetalae</taxon>
        <taxon>asterids</taxon>
        <taxon>lamiids</taxon>
        <taxon>Solanales</taxon>
        <taxon>Solanaceae</taxon>
        <taxon>Solanoideae</taxon>
        <taxon>Solaneae</taxon>
        <taxon>Solanum</taxon>
    </lineage>
</organism>
<sequence length="62" mass="7349">MEIENQQQGQKKKVEDYDEYVVPNSEDEYDEDTQSLDDNEDEEDEITTTFGATFQTDYDEEI</sequence>
<proteinExistence type="predicted"/>
<accession>A0A9J6B3W5</accession>
<evidence type="ECO:0000313" key="3">
    <source>
        <dbReference type="Proteomes" id="UP000824120"/>
    </source>
</evidence>